<dbReference type="GO" id="GO:0007166">
    <property type="term" value="P:cell surface receptor signaling pathway"/>
    <property type="evidence" value="ECO:0007669"/>
    <property type="project" value="TreeGrafter"/>
</dbReference>
<dbReference type="SUPFAM" id="SSF48726">
    <property type="entry name" value="Immunoglobulin"/>
    <property type="match status" value="2"/>
</dbReference>
<organism evidence="5 6">
    <name type="scientific">Pleuronectes platessa</name>
    <name type="common">European plaice</name>
    <dbReference type="NCBI Taxonomy" id="8262"/>
    <lineage>
        <taxon>Eukaryota</taxon>
        <taxon>Metazoa</taxon>
        <taxon>Chordata</taxon>
        <taxon>Craniata</taxon>
        <taxon>Vertebrata</taxon>
        <taxon>Euteleostomi</taxon>
        <taxon>Actinopterygii</taxon>
        <taxon>Neopterygii</taxon>
        <taxon>Teleostei</taxon>
        <taxon>Neoteleostei</taxon>
        <taxon>Acanthomorphata</taxon>
        <taxon>Carangaria</taxon>
        <taxon>Pleuronectiformes</taxon>
        <taxon>Pleuronectoidei</taxon>
        <taxon>Pleuronectidae</taxon>
        <taxon>Pleuronectes</taxon>
    </lineage>
</organism>
<evidence type="ECO:0000259" key="4">
    <source>
        <dbReference type="PROSITE" id="PS50835"/>
    </source>
</evidence>
<keyword evidence="6" id="KW-1185">Reference proteome</keyword>
<comment type="caution">
    <text evidence="5">The sequence shown here is derived from an EMBL/GenBank/DDBJ whole genome shotgun (WGS) entry which is preliminary data.</text>
</comment>
<keyword evidence="2" id="KW-0391">Immunity</keyword>
<reference evidence="5" key="1">
    <citation type="submission" date="2020-03" db="EMBL/GenBank/DDBJ databases">
        <authorList>
            <person name="Weist P."/>
        </authorList>
    </citation>
    <scope>NUCLEOTIDE SEQUENCE</scope>
</reference>
<evidence type="ECO:0000256" key="2">
    <source>
        <dbReference type="ARBA" id="ARBA00022859"/>
    </source>
</evidence>
<dbReference type="PROSITE" id="PS50835">
    <property type="entry name" value="IG_LIKE"/>
    <property type="match status" value="1"/>
</dbReference>
<dbReference type="PANTHER" id="PTHR23268:SF102">
    <property type="entry name" value="IMMUNOGLOBULIN V-SET DOMAIN-CONTAINING PROTEIN"/>
    <property type="match status" value="1"/>
</dbReference>
<feature type="signal peptide" evidence="3">
    <location>
        <begin position="1"/>
        <end position="21"/>
    </location>
</feature>
<dbReference type="AlphaFoldDB" id="A0A9N7VEV4"/>
<keyword evidence="1 3" id="KW-0732">Signal</keyword>
<dbReference type="GO" id="GO:0002376">
    <property type="term" value="P:immune system process"/>
    <property type="evidence" value="ECO:0007669"/>
    <property type="project" value="UniProtKB-KW"/>
</dbReference>
<evidence type="ECO:0000256" key="1">
    <source>
        <dbReference type="ARBA" id="ARBA00022729"/>
    </source>
</evidence>
<dbReference type="Gene3D" id="2.60.40.10">
    <property type="entry name" value="Immunoglobulins"/>
    <property type="match status" value="2"/>
</dbReference>
<dbReference type="InterPro" id="IPR050413">
    <property type="entry name" value="TCR_beta_variable"/>
</dbReference>
<dbReference type="GO" id="GO:0005886">
    <property type="term" value="C:plasma membrane"/>
    <property type="evidence" value="ECO:0007669"/>
    <property type="project" value="TreeGrafter"/>
</dbReference>
<evidence type="ECO:0000313" key="6">
    <source>
        <dbReference type="Proteomes" id="UP001153269"/>
    </source>
</evidence>
<proteinExistence type="predicted"/>
<protein>
    <recommendedName>
        <fullName evidence="4">Ig-like domain-containing protein</fullName>
    </recommendedName>
</protein>
<dbReference type="PANTHER" id="PTHR23268">
    <property type="entry name" value="T-CELL RECEPTOR BETA CHAIN"/>
    <property type="match status" value="1"/>
</dbReference>
<feature type="chain" id="PRO_5040321993" description="Ig-like domain-containing protein" evidence="3">
    <location>
        <begin position="22"/>
        <end position="237"/>
    </location>
</feature>
<dbReference type="Pfam" id="PF07686">
    <property type="entry name" value="V-set"/>
    <property type="match status" value="1"/>
</dbReference>
<dbReference type="InterPro" id="IPR013783">
    <property type="entry name" value="Ig-like_fold"/>
</dbReference>
<dbReference type="InterPro" id="IPR013106">
    <property type="entry name" value="Ig_V-set"/>
</dbReference>
<evidence type="ECO:0000313" key="5">
    <source>
        <dbReference type="EMBL" id="CAB1449643.1"/>
    </source>
</evidence>
<evidence type="ECO:0000256" key="3">
    <source>
        <dbReference type="SAM" id="SignalP"/>
    </source>
</evidence>
<name>A0A9N7VEV4_PLEPL</name>
<accession>A0A9N7VEV4</accession>
<gene>
    <name evidence="5" type="ORF">PLEPLA_LOCUS37328</name>
</gene>
<dbReference type="EMBL" id="CADEAL010004023">
    <property type="protein sequence ID" value="CAB1449643.1"/>
    <property type="molecule type" value="Genomic_DNA"/>
</dbReference>
<dbReference type="Proteomes" id="UP001153269">
    <property type="component" value="Unassembled WGS sequence"/>
</dbReference>
<dbReference type="InterPro" id="IPR007110">
    <property type="entry name" value="Ig-like_dom"/>
</dbReference>
<dbReference type="InterPro" id="IPR036179">
    <property type="entry name" value="Ig-like_dom_sf"/>
</dbReference>
<feature type="domain" description="Ig-like" evidence="4">
    <location>
        <begin position="136"/>
        <end position="237"/>
    </location>
</feature>
<sequence length="237" mass="26372">MPSPVQTFGLLFIGFYCQVSAVTFQQSPPQIVKENTVVQIDCSHNDSNLQVMLWYQQRQDRLSLNLIGYGYAIGSQSYETQFKEQFKLSRESTTTGSLIINTGKPTLTGGSCVSSAAAETWRTSPAVIGFLLLLLPYQTKSVRFEPSHPRIVNQAARVEIKCSHNDNNLLVMLWYHQQETGLMSLIGYSYSGSDPVYETQSDKQFEITRENVLAGALIIRSADLADSAVYFCAASTQ</sequence>